<sequence>MLSAYTGNQVRAAESPLLEAGLGGELMQRAAYGLAQACAAELQVTGGTYGRAVVVLVGSGNNGGDALYAGA</sequence>
<evidence type="ECO:0000313" key="2">
    <source>
        <dbReference type="EMBL" id="MDF9279369.1"/>
    </source>
</evidence>
<name>A0ABT6CZE1_9MICC</name>
<feature type="non-terminal residue" evidence="2">
    <location>
        <position position="71"/>
    </location>
</feature>
<proteinExistence type="predicted"/>
<dbReference type="Proteomes" id="UP001220456">
    <property type="component" value="Unassembled WGS sequence"/>
</dbReference>
<dbReference type="InterPro" id="IPR004443">
    <property type="entry name" value="YjeF_N_dom"/>
</dbReference>
<dbReference type="EMBL" id="JAROKN010000075">
    <property type="protein sequence ID" value="MDF9279369.1"/>
    <property type="molecule type" value="Genomic_DNA"/>
</dbReference>
<feature type="domain" description="YjeF N-terminal" evidence="1">
    <location>
        <begin position="10"/>
        <end position="71"/>
    </location>
</feature>
<dbReference type="InterPro" id="IPR036652">
    <property type="entry name" value="YjeF_N_dom_sf"/>
</dbReference>
<evidence type="ECO:0000259" key="1">
    <source>
        <dbReference type="PROSITE" id="PS51385"/>
    </source>
</evidence>
<dbReference type="SUPFAM" id="SSF64153">
    <property type="entry name" value="YjeF N-terminal domain-like"/>
    <property type="match status" value="1"/>
</dbReference>
<accession>A0ABT6CZE1</accession>
<keyword evidence="3" id="KW-1185">Reference proteome</keyword>
<dbReference type="RefSeq" id="WP_277359685.1">
    <property type="nucleotide sequence ID" value="NZ_JAROKN010000075.1"/>
</dbReference>
<dbReference type="PROSITE" id="PS51385">
    <property type="entry name" value="YJEF_N"/>
    <property type="match status" value="1"/>
</dbReference>
<evidence type="ECO:0000313" key="3">
    <source>
        <dbReference type="Proteomes" id="UP001220456"/>
    </source>
</evidence>
<gene>
    <name evidence="2" type="ORF">P4U43_16390</name>
</gene>
<dbReference type="Gene3D" id="3.40.50.10260">
    <property type="entry name" value="YjeF N-terminal domain"/>
    <property type="match status" value="1"/>
</dbReference>
<reference evidence="2 3" key="1">
    <citation type="journal article" date="2023" name="Int. J. Syst. Evol. Microbiol.">
        <title>Arthrobacter vasquezii sp. nov., isolated from a soil sample from Union Glacier, Antarctica.</title>
        <authorList>
            <person name="Valenzuela-Ibaceta F."/>
            <person name="Carrasco V."/>
            <person name="Lagos-Moraga S."/>
            <person name="Dietz-Vargas C."/>
            <person name="Navarro C.A."/>
            <person name="Perez-Donoso J.M."/>
        </authorList>
    </citation>
    <scope>NUCLEOTIDE SEQUENCE [LARGE SCALE GENOMIC DNA]</scope>
    <source>
        <strain evidence="2 3">EH-1B-1</strain>
    </source>
</reference>
<protein>
    <submittedName>
        <fullName evidence="2">NAD(P)H-hydrate epimerase</fullName>
    </submittedName>
</protein>
<comment type="caution">
    <text evidence="2">The sequence shown here is derived from an EMBL/GenBank/DDBJ whole genome shotgun (WGS) entry which is preliminary data.</text>
</comment>
<organism evidence="2 3">
    <name type="scientific">Arthrobacter vasquezii</name>
    <dbReference type="NCBI Taxonomy" id="2977629"/>
    <lineage>
        <taxon>Bacteria</taxon>
        <taxon>Bacillati</taxon>
        <taxon>Actinomycetota</taxon>
        <taxon>Actinomycetes</taxon>
        <taxon>Micrococcales</taxon>
        <taxon>Micrococcaceae</taxon>
        <taxon>Arthrobacter</taxon>
    </lineage>
</organism>
<dbReference type="Pfam" id="PF03853">
    <property type="entry name" value="YjeF_N"/>
    <property type="match status" value="1"/>
</dbReference>